<evidence type="ECO:0000313" key="3">
    <source>
        <dbReference type="EMBL" id="KAH7091930.1"/>
    </source>
</evidence>
<dbReference type="SMART" id="SM00225">
    <property type="entry name" value="BTB"/>
    <property type="match status" value="1"/>
</dbReference>
<keyword evidence="4" id="KW-1185">Reference proteome</keyword>
<dbReference type="PROSITE" id="PS50097">
    <property type="entry name" value="BTB"/>
    <property type="match status" value="1"/>
</dbReference>
<dbReference type="PANTHER" id="PTHR47843:SF5">
    <property type="entry name" value="BTB_POZ DOMAIN PROTEIN"/>
    <property type="match status" value="1"/>
</dbReference>
<evidence type="ECO:0000313" key="4">
    <source>
        <dbReference type="Proteomes" id="UP000813461"/>
    </source>
</evidence>
<dbReference type="PANTHER" id="PTHR47843">
    <property type="entry name" value="BTB DOMAIN-CONTAINING PROTEIN-RELATED"/>
    <property type="match status" value="1"/>
</dbReference>
<feature type="chain" id="PRO_5035476853" description="BTB domain-containing protein" evidence="1">
    <location>
        <begin position="20"/>
        <end position="260"/>
    </location>
</feature>
<proteinExistence type="predicted"/>
<dbReference type="InterPro" id="IPR000210">
    <property type="entry name" value="BTB/POZ_dom"/>
</dbReference>
<sequence>MAASFLKVASWAHLILVYSRLFNNPSLSDIKIKQVNNSQVREYYAHRAVLCMESEYFLHIFTGNFKEASESGIELHDDEPELYELLLKFIYCNEYDKDTIVKLAGDDKAKRVLIPIGVFAIADKYDVPKIYQPAANDVRGILTSSDIEYSERIQTALHAHYGTCGSIDSAMGKTITTVILENYASRLPKSDFERWMMSYPMFAADVALAVHRDDGIRKFYRQNCTSCNKILLTDKATIDSVGWSGYFCTYCGKKFVVTRS</sequence>
<dbReference type="EMBL" id="JAGMVJ010000003">
    <property type="protein sequence ID" value="KAH7091930.1"/>
    <property type="molecule type" value="Genomic_DNA"/>
</dbReference>
<organism evidence="3 4">
    <name type="scientific">Paraphoma chrysanthemicola</name>
    <dbReference type="NCBI Taxonomy" id="798071"/>
    <lineage>
        <taxon>Eukaryota</taxon>
        <taxon>Fungi</taxon>
        <taxon>Dikarya</taxon>
        <taxon>Ascomycota</taxon>
        <taxon>Pezizomycotina</taxon>
        <taxon>Dothideomycetes</taxon>
        <taxon>Pleosporomycetidae</taxon>
        <taxon>Pleosporales</taxon>
        <taxon>Pleosporineae</taxon>
        <taxon>Phaeosphaeriaceae</taxon>
        <taxon>Paraphoma</taxon>
    </lineage>
</organism>
<keyword evidence="1" id="KW-0732">Signal</keyword>
<evidence type="ECO:0000256" key="1">
    <source>
        <dbReference type="SAM" id="SignalP"/>
    </source>
</evidence>
<accession>A0A8K0RD47</accession>
<dbReference type="OrthoDB" id="6359816at2759"/>
<feature type="domain" description="BTB" evidence="2">
    <location>
        <begin position="28"/>
        <end position="99"/>
    </location>
</feature>
<name>A0A8K0RD47_9PLEO</name>
<feature type="signal peptide" evidence="1">
    <location>
        <begin position="1"/>
        <end position="19"/>
    </location>
</feature>
<dbReference type="InterPro" id="IPR011333">
    <property type="entry name" value="SKP1/BTB/POZ_sf"/>
</dbReference>
<protein>
    <recommendedName>
        <fullName evidence="2">BTB domain-containing protein</fullName>
    </recommendedName>
</protein>
<gene>
    <name evidence="3" type="ORF">FB567DRAFT_434637</name>
</gene>
<evidence type="ECO:0000259" key="2">
    <source>
        <dbReference type="PROSITE" id="PS50097"/>
    </source>
</evidence>
<reference evidence="3" key="1">
    <citation type="journal article" date="2021" name="Nat. Commun.">
        <title>Genetic determinants of endophytism in the Arabidopsis root mycobiome.</title>
        <authorList>
            <person name="Mesny F."/>
            <person name="Miyauchi S."/>
            <person name="Thiergart T."/>
            <person name="Pickel B."/>
            <person name="Atanasova L."/>
            <person name="Karlsson M."/>
            <person name="Huettel B."/>
            <person name="Barry K.W."/>
            <person name="Haridas S."/>
            <person name="Chen C."/>
            <person name="Bauer D."/>
            <person name="Andreopoulos W."/>
            <person name="Pangilinan J."/>
            <person name="LaButti K."/>
            <person name="Riley R."/>
            <person name="Lipzen A."/>
            <person name="Clum A."/>
            <person name="Drula E."/>
            <person name="Henrissat B."/>
            <person name="Kohler A."/>
            <person name="Grigoriev I.V."/>
            <person name="Martin F.M."/>
            <person name="Hacquard S."/>
        </authorList>
    </citation>
    <scope>NUCLEOTIDE SEQUENCE</scope>
    <source>
        <strain evidence="3">MPI-SDFR-AT-0120</strain>
    </source>
</reference>
<comment type="caution">
    <text evidence="3">The sequence shown here is derived from an EMBL/GenBank/DDBJ whole genome shotgun (WGS) entry which is preliminary data.</text>
</comment>
<dbReference type="Pfam" id="PF00651">
    <property type="entry name" value="BTB"/>
    <property type="match status" value="1"/>
</dbReference>
<dbReference type="Gene3D" id="3.30.710.10">
    <property type="entry name" value="Potassium Channel Kv1.1, Chain A"/>
    <property type="match status" value="1"/>
</dbReference>
<dbReference type="AlphaFoldDB" id="A0A8K0RD47"/>
<dbReference type="SUPFAM" id="SSF54695">
    <property type="entry name" value="POZ domain"/>
    <property type="match status" value="1"/>
</dbReference>
<dbReference type="Proteomes" id="UP000813461">
    <property type="component" value="Unassembled WGS sequence"/>
</dbReference>